<dbReference type="SUPFAM" id="SSF53850">
    <property type="entry name" value="Periplasmic binding protein-like II"/>
    <property type="match status" value="1"/>
</dbReference>
<evidence type="ECO:0000313" key="2">
    <source>
        <dbReference type="EMBL" id="WIM71676.1"/>
    </source>
</evidence>
<dbReference type="Gene3D" id="3.40.190.10">
    <property type="entry name" value="Periplasmic binding protein-like II"/>
    <property type="match status" value="1"/>
</dbReference>
<keyword evidence="3" id="KW-1185">Reference proteome</keyword>
<dbReference type="InterPro" id="IPR039424">
    <property type="entry name" value="SBP_5"/>
</dbReference>
<dbReference type="EMBL" id="CP126970">
    <property type="protein sequence ID" value="WIM71676.1"/>
    <property type="molecule type" value="Genomic_DNA"/>
</dbReference>
<dbReference type="InterPro" id="IPR000914">
    <property type="entry name" value="SBP_5_dom"/>
</dbReference>
<protein>
    <submittedName>
        <fullName evidence="2">ABC transporter substrate-binding protein</fullName>
    </submittedName>
</protein>
<dbReference type="Proteomes" id="UP001238805">
    <property type="component" value="Chromosome"/>
</dbReference>
<sequence>MLALAACTGGQDGADGGSGDSAAPQSTDYFGYLVDTELITSNAATDIGASSNTEALSGRLYPAVFVPGPSGQMIPNTDLVRTQVLPGANRQVIYTIAEDATYSDGAPVTCTDFLLHVRAGQHEGLFGSHLPLTEKILRIDCQPGAKRFTVVFDEDGGGRWRHVFGPGTVLPSHVIAQRAGLSITDMHRALRDDDLAMLQDVASIWHDGFALAEFDPELQVSSGPFRIESVGESGEVILAPNDHYFGDAPSLDRLVVWPSGSDQRQLAESGALQIADVRVGEPEWVNRDDPTNVFDLEAGVGDLTETLRLGDAGVFAYPAARAAFAACVDQTAVAAASSRVSGIDVPAVTLNSLPHHDPLAGYLADVTTPHLAVDIPAAQAYAGMTVRIGYPGVNERKAAMVEAIRASCEPAGITVVDASAEAGSLSDLTRVTTGRWGEQIIHEGALDAVLMGIDPMAEIDAPSARATEVDHLRSVESTLWEEVPMIPLAAQPRRFVIDRTVGNVVVYTGLAGIGWNMDRWHVSEDNDARQDPDSN</sequence>
<name>A0ABY8VRM8_9CORY</name>
<evidence type="ECO:0000313" key="3">
    <source>
        <dbReference type="Proteomes" id="UP001238805"/>
    </source>
</evidence>
<organism evidence="2 3">
    <name type="scientific">Corynebacterium suedekumii</name>
    <dbReference type="NCBI Taxonomy" id="3049801"/>
    <lineage>
        <taxon>Bacteria</taxon>
        <taxon>Bacillati</taxon>
        <taxon>Actinomycetota</taxon>
        <taxon>Actinomycetes</taxon>
        <taxon>Mycobacteriales</taxon>
        <taxon>Corynebacteriaceae</taxon>
        <taxon>Corynebacterium</taxon>
    </lineage>
</organism>
<dbReference type="Gene3D" id="3.10.105.10">
    <property type="entry name" value="Dipeptide-binding Protein, Domain 3"/>
    <property type="match status" value="1"/>
</dbReference>
<feature type="domain" description="Solute-binding protein family 5" evidence="1">
    <location>
        <begin position="212"/>
        <end position="416"/>
    </location>
</feature>
<gene>
    <name evidence="2" type="ORF">QP029_11695</name>
</gene>
<dbReference type="Pfam" id="PF00496">
    <property type="entry name" value="SBP_bac_5"/>
    <property type="match status" value="1"/>
</dbReference>
<evidence type="ECO:0000259" key="1">
    <source>
        <dbReference type="Pfam" id="PF00496"/>
    </source>
</evidence>
<proteinExistence type="predicted"/>
<dbReference type="RefSeq" id="WP_284876241.1">
    <property type="nucleotide sequence ID" value="NZ_CP126970.1"/>
</dbReference>
<dbReference type="PANTHER" id="PTHR30290:SF65">
    <property type="entry name" value="MONOACYL PHOSPHATIDYLINOSITOL TETRAMANNOSIDE-BINDING PROTEIN LPQW-RELATED"/>
    <property type="match status" value="1"/>
</dbReference>
<accession>A0ABY8VRM8</accession>
<reference evidence="2 3" key="1">
    <citation type="submission" date="2023-05" db="EMBL/GenBank/DDBJ databases">
        <title>Corynebacterium suedekumii sp. nov. and Corynebacterium breve sp. nov. isolated from raw cow's milk.</title>
        <authorList>
            <person name="Baer M.K."/>
            <person name="Mehl L."/>
            <person name="Hellmuth R."/>
            <person name="Marke G."/>
            <person name="Lipski A."/>
        </authorList>
    </citation>
    <scope>NUCLEOTIDE SEQUENCE [LARGE SCALE GENOMIC DNA]</scope>
    <source>
        <strain evidence="2 3">LM112</strain>
    </source>
</reference>
<dbReference type="PANTHER" id="PTHR30290">
    <property type="entry name" value="PERIPLASMIC BINDING COMPONENT OF ABC TRANSPORTER"/>
    <property type="match status" value="1"/>
</dbReference>
<dbReference type="Gene3D" id="3.90.76.10">
    <property type="entry name" value="Dipeptide-binding Protein, Domain 1"/>
    <property type="match status" value="1"/>
</dbReference>